<sequence length="258" mass="27126">MGEEVQAAGKAITVGVDPVLGSDPHAFRYERQAAGTKPRYYNPYDQTSHASTASATWESYPGKVGGRPRPQPPVMEAPPGSSRPGKPGPMVPEAPNMPRPARVKPGPQRAPVPDNWMAALSGTSASNHSNRPLAKSGIVEVVPTMVWQPSPDHVRIPYAFVPVDTPRDPPASLVTRGQAAESGHPGSGPEAIRKPKPARTAGTPRQPLASSGTPMCSGAIPDGIPHSPASSGTLEVPAPRIRFGGSVKHPRSRMVARR</sequence>
<organism evidence="2 3">
    <name type="scientific">Neonectria punicea</name>
    <dbReference type="NCBI Taxonomy" id="979145"/>
    <lineage>
        <taxon>Eukaryota</taxon>
        <taxon>Fungi</taxon>
        <taxon>Dikarya</taxon>
        <taxon>Ascomycota</taxon>
        <taxon>Pezizomycotina</taxon>
        <taxon>Sordariomycetes</taxon>
        <taxon>Hypocreomycetidae</taxon>
        <taxon>Hypocreales</taxon>
        <taxon>Nectriaceae</taxon>
        <taxon>Neonectria</taxon>
    </lineage>
</organism>
<reference evidence="2 3" key="1">
    <citation type="journal article" date="2025" name="Microbiol. Resour. Announc.">
        <title>Draft genome sequences for Neonectria magnoliae and Neonectria punicea, canker pathogens of Liriodendron tulipifera and Acer saccharum in West Virginia.</title>
        <authorList>
            <person name="Petronek H.M."/>
            <person name="Kasson M.T."/>
            <person name="Metheny A.M."/>
            <person name="Stauder C.M."/>
            <person name="Lovett B."/>
            <person name="Lynch S.C."/>
            <person name="Garnas J.R."/>
            <person name="Kasson L.R."/>
            <person name="Stajich J.E."/>
        </authorList>
    </citation>
    <scope>NUCLEOTIDE SEQUENCE [LARGE SCALE GENOMIC DNA]</scope>
    <source>
        <strain evidence="2 3">NRRL 64653</strain>
    </source>
</reference>
<proteinExistence type="predicted"/>
<protein>
    <submittedName>
        <fullName evidence="2">Uncharacterized protein</fullName>
    </submittedName>
</protein>
<evidence type="ECO:0000313" key="3">
    <source>
        <dbReference type="Proteomes" id="UP001498476"/>
    </source>
</evidence>
<feature type="compositionally biased region" description="Polar residues" evidence="1">
    <location>
        <begin position="44"/>
        <end position="57"/>
    </location>
</feature>
<feature type="region of interest" description="Disordered" evidence="1">
    <location>
        <begin position="164"/>
        <end position="258"/>
    </location>
</feature>
<feature type="compositionally biased region" description="Basic residues" evidence="1">
    <location>
        <begin position="248"/>
        <end position="258"/>
    </location>
</feature>
<evidence type="ECO:0000313" key="2">
    <source>
        <dbReference type="EMBL" id="KAK7403482.1"/>
    </source>
</evidence>
<dbReference type="EMBL" id="JAZAVJ010000244">
    <property type="protein sequence ID" value="KAK7403482.1"/>
    <property type="molecule type" value="Genomic_DNA"/>
</dbReference>
<feature type="compositionally biased region" description="Pro residues" evidence="1">
    <location>
        <begin position="86"/>
        <end position="98"/>
    </location>
</feature>
<evidence type="ECO:0000256" key="1">
    <source>
        <dbReference type="SAM" id="MobiDB-lite"/>
    </source>
</evidence>
<feature type="region of interest" description="Disordered" evidence="1">
    <location>
        <begin position="1"/>
        <end position="112"/>
    </location>
</feature>
<gene>
    <name evidence="2" type="ORF">QQX98_010761</name>
</gene>
<keyword evidence="3" id="KW-1185">Reference proteome</keyword>
<comment type="caution">
    <text evidence="2">The sequence shown here is derived from an EMBL/GenBank/DDBJ whole genome shotgun (WGS) entry which is preliminary data.</text>
</comment>
<dbReference type="Proteomes" id="UP001498476">
    <property type="component" value="Unassembled WGS sequence"/>
</dbReference>
<name>A0ABR1GNL1_9HYPO</name>
<accession>A0ABR1GNL1</accession>